<dbReference type="InterPro" id="IPR005653">
    <property type="entry name" value="OstA-like_N"/>
</dbReference>
<feature type="domain" description="Organic solvent tolerance-like N-terminal" evidence="1">
    <location>
        <begin position="69"/>
        <end position="166"/>
    </location>
</feature>
<comment type="caution">
    <text evidence="2">The sequence shown here is derived from an EMBL/GenBank/DDBJ whole genome shotgun (WGS) entry which is preliminary data.</text>
</comment>
<sequence length="184" mass="20735">MKRLVLAVFFFVFLFGPQKVGLNAPSQLEGEKIEEFSFSHRDQSGEWKILGKTALLSPDQKNTSIINPKITISDKKKKVLTLQTAEDGRAEFNIDEKTKRINSLIATKGVIIIQKDNQGEIIFKSVSEKAVYNGKEKVIILSGNPVVEQGKNRFQGEIIHFFIEENKIVIEGKVKGTVFPEEKD</sequence>
<dbReference type="Proteomes" id="UP000228886">
    <property type="component" value="Unassembled WGS sequence"/>
</dbReference>
<protein>
    <recommendedName>
        <fullName evidence="1">Organic solvent tolerance-like N-terminal domain-containing protein</fullName>
    </recommendedName>
</protein>
<reference evidence="3" key="1">
    <citation type="submission" date="2017-09" db="EMBL/GenBank/DDBJ databases">
        <title>Depth-based differentiation of microbial function through sediment-hosted aquifers and enrichment of novel symbionts in the deep terrestrial subsurface.</title>
        <authorList>
            <person name="Probst A.J."/>
            <person name="Ladd B."/>
            <person name="Jarett J.K."/>
            <person name="Geller-Mcgrath D.E."/>
            <person name="Sieber C.M.K."/>
            <person name="Emerson J.B."/>
            <person name="Anantharaman K."/>
            <person name="Thomas B.C."/>
            <person name="Malmstrom R."/>
            <person name="Stieglmeier M."/>
            <person name="Klingl A."/>
            <person name="Woyke T."/>
            <person name="Ryan C.M."/>
            <person name="Banfield J.F."/>
        </authorList>
    </citation>
    <scope>NUCLEOTIDE SEQUENCE [LARGE SCALE GENOMIC DNA]</scope>
</reference>
<dbReference type="EMBL" id="PETL01000170">
    <property type="protein sequence ID" value="PIV64189.1"/>
    <property type="molecule type" value="Genomic_DNA"/>
</dbReference>
<proteinExistence type="predicted"/>
<organism evidence="2 3">
    <name type="scientific">bacterium (Candidatus Ratteibacteria) CG01_land_8_20_14_3_00_40_19</name>
    <dbReference type="NCBI Taxonomy" id="2014290"/>
    <lineage>
        <taxon>Bacteria</taxon>
        <taxon>Candidatus Ratteibacteria</taxon>
    </lineage>
</organism>
<evidence type="ECO:0000313" key="2">
    <source>
        <dbReference type="EMBL" id="PIV64189.1"/>
    </source>
</evidence>
<dbReference type="Gene3D" id="2.60.450.10">
    <property type="entry name" value="Lipopolysaccharide (LPS) transport protein A like domain"/>
    <property type="match status" value="1"/>
</dbReference>
<accession>A0A2M7E8Y6</accession>
<name>A0A2M7E8Y6_9BACT</name>
<dbReference type="AlphaFoldDB" id="A0A2M7E8Y6"/>
<evidence type="ECO:0000313" key="3">
    <source>
        <dbReference type="Proteomes" id="UP000228886"/>
    </source>
</evidence>
<dbReference type="Pfam" id="PF03968">
    <property type="entry name" value="LptD_N"/>
    <property type="match status" value="1"/>
</dbReference>
<evidence type="ECO:0000259" key="1">
    <source>
        <dbReference type="Pfam" id="PF03968"/>
    </source>
</evidence>
<gene>
    <name evidence="2" type="ORF">COS11_03480</name>
</gene>